<accession>A0A397FGF2</accession>
<evidence type="ECO:0000256" key="3">
    <source>
        <dbReference type="ARBA" id="ARBA00023157"/>
    </source>
</evidence>
<evidence type="ECO:0000256" key="2">
    <source>
        <dbReference type="ARBA" id="ARBA00022729"/>
    </source>
</evidence>
<comment type="similarity">
    <text evidence="1">Belongs to the glycosyl hydrolase 72 family.</text>
</comment>
<proteinExistence type="inferred from homology"/>
<dbReference type="GO" id="GO:0034411">
    <property type="term" value="P:cell wall (1-&gt;3)-beta-D-glucan biosynthetic process"/>
    <property type="evidence" value="ECO:0007669"/>
    <property type="project" value="TreeGrafter"/>
</dbReference>
<dbReference type="PANTHER" id="PTHR31468">
    <property type="entry name" value="1,3-BETA-GLUCANOSYLTRANSFERASE GAS1"/>
    <property type="match status" value="1"/>
</dbReference>
<evidence type="ECO:0000313" key="7">
    <source>
        <dbReference type="EMBL" id="RHZ26035.1"/>
    </source>
</evidence>
<feature type="chain" id="PRO_5025563742" description="1,3-beta-glucanosyltransferase" evidence="6">
    <location>
        <begin position="18"/>
        <end position="381"/>
    </location>
</feature>
<reference evidence="7 8" key="1">
    <citation type="submission" date="2018-08" db="EMBL/GenBank/DDBJ databases">
        <title>Aphanomyces genome sequencing and annotation.</title>
        <authorList>
            <person name="Minardi D."/>
            <person name="Oidtmann B."/>
            <person name="Van Der Giezen M."/>
            <person name="Studholme D.J."/>
        </authorList>
    </citation>
    <scope>NUCLEOTIDE SEQUENCE [LARGE SCALE GENOMIC DNA]</scope>
    <source>
        <strain evidence="7 8">197901</strain>
    </source>
</reference>
<name>A0A397FGF2_APHAT</name>
<feature type="compositionally biased region" description="Polar residues" evidence="5">
    <location>
        <begin position="318"/>
        <end position="331"/>
    </location>
</feature>
<evidence type="ECO:0000256" key="5">
    <source>
        <dbReference type="SAM" id="MobiDB-lite"/>
    </source>
</evidence>
<dbReference type="GO" id="GO:0042124">
    <property type="term" value="F:1,3-beta-glucanosyltransferase activity"/>
    <property type="evidence" value="ECO:0007669"/>
    <property type="project" value="TreeGrafter"/>
</dbReference>
<evidence type="ECO:0000256" key="6">
    <source>
        <dbReference type="SAM" id="SignalP"/>
    </source>
</evidence>
<feature type="compositionally biased region" description="Low complexity" evidence="5">
    <location>
        <begin position="341"/>
        <end position="358"/>
    </location>
</feature>
<dbReference type="InterPro" id="IPR017853">
    <property type="entry name" value="GH"/>
</dbReference>
<dbReference type="Pfam" id="PF03198">
    <property type="entry name" value="Glyco_hydro_72"/>
    <property type="match status" value="1"/>
</dbReference>
<gene>
    <name evidence="7" type="ORF">DYB31_010899</name>
</gene>
<keyword evidence="4" id="KW-0325">Glycoprotein</keyword>
<dbReference type="EMBL" id="QUTE01008167">
    <property type="protein sequence ID" value="RHZ26035.1"/>
    <property type="molecule type" value="Genomic_DNA"/>
</dbReference>
<feature type="signal peptide" evidence="6">
    <location>
        <begin position="1"/>
        <end position="17"/>
    </location>
</feature>
<dbReference type="InterPro" id="IPR004886">
    <property type="entry name" value="Glucanosyltransferase"/>
</dbReference>
<evidence type="ECO:0000313" key="8">
    <source>
        <dbReference type="Proteomes" id="UP000266196"/>
    </source>
</evidence>
<evidence type="ECO:0000256" key="4">
    <source>
        <dbReference type="ARBA" id="ARBA00023180"/>
    </source>
</evidence>
<comment type="caution">
    <text evidence="7">The sequence shown here is derived from an EMBL/GenBank/DDBJ whole genome shotgun (WGS) entry which is preliminary data.</text>
</comment>
<sequence length="381" mass="41350">MRIALTSFAACIALATAQTPPTTGWLNPLVTKGSKFFDSVTGAEFRVKGIAFYPRANAGKKFDANSVDWFTDDMEGIWRPHLENLKALGVNTIRMYAVDPSAPHDKFMCELNKLGICEGCYILDAEAPKCYTDAMFTRAMMIYNAFAGFSVGNENNLGKLIEKSAPCVKALIRDVRTYADKCNGSLRPVPIGLDNADIDTPMHPRASWLGYYDCLKDGNENTRAECCCYLLFQIDKLYLTPDNCDHDAIPCTYSKYPEFDHLAQAYNTTKPSALTLKSFEPTRKESMACPADFPTVPLPARPNVKIFECSVYQPQCNGGSSNKQVTVQPDASTAAPKKPFGPASAPTSAPADPSTPGSNDASSAALTMAAVGVCAAMVQFV</sequence>
<dbReference type="AlphaFoldDB" id="A0A397FGF2"/>
<dbReference type="PANTHER" id="PTHR31468:SF2">
    <property type="entry name" value="1,3-BETA-GLUCANOSYLTRANSFERASE GAS1"/>
    <property type="match status" value="1"/>
</dbReference>
<dbReference type="VEuPathDB" id="FungiDB:H257_16215"/>
<keyword evidence="2 6" id="KW-0732">Signal</keyword>
<evidence type="ECO:0000256" key="1">
    <source>
        <dbReference type="ARBA" id="ARBA00007528"/>
    </source>
</evidence>
<organism evidence="7 8">
    <name type="scientific">Aphanomyces astaci</name>
    <name type="common">Crayfish plague agent</name>
    <dbReference type="NCBI Taxonomy" id="112090"/>
    <lineage>
        <taxon>Eukaryota</taxon>
        <taxon>Sar</taxon>
        <taxon>Stramenopiles</taxon>
        <taxon>Oomycota</taxon>
        <taxon>Saprolegniomycetes</taxon>
        <taxon>Saprolegniales</taxon>
        <taxon>Verrucalvaceae</taxon>
        <taxon>Aphanomyces</taxon>
    </lineage>
</organism>
<dbReference type="GO" id="GO:0005886">
    <property type="term" value="C:plasma membrane"/>
    <property type="evidence" value="ECO:0007669"/>
    <property type="project" value="TreeGrafter"/>
</dbReference>
<dbReference type="Gene3D" id="3.20.20.80">
    <property type="entry name" value="Glycosidases"/>
    <property type="match status" value="1"/>
</dbReference>
<protein>
    <recommendedName>
        <fullName evidence="9">1,3-beta-glucanosyltransferase</fullName>
    </recommendedName>
</protein>
<feature type="region of interest" description="Disordered" evidence="5">
    <location>
        <begin position="318"/>
        <end position="362"/>
    </location>
</feature>
<dbReference type="Proteomes" id="UP000266196">
    <property type="component" value="Unassembled WGS sequence"/>
</dbReference>
<evidence type="ECO:0008006" key="9">
    <source>
        <dbReference type="Google" id="ProtNLM"/>
    </source>
</evidence>
<dbReference type="SUPFAM" id="SSF51445">
    <property type="entry name" value="(Trans)glycosidases"/>
    <property type="match status" value="1"/>
</dbReference>
<keyword evidence="3" id="KW-1015">Disulfide bond</keyword>